<dbReference type="EMBL" id="CP022543">
    <property type="protein sequence ID" value="ASP23716.1"/>
    <property type="molecule type" value="Genomic_DNA"/>
</dbReference>
<keyword evidence="1" id="KW-0614">Plasmid</keyword>
<reference evidence="1 2" key="1">
    <citation type="submission" date="2017-07" db="EMBL/GenBank/DDBJ databases">
        <title>Genome Sequence of Antarctobacter heliothermus Strain SMS3 Isolated from a culture of the Diatom Skeletonema marinoi.</title>
        <authorList>
            <person name="Topel M."/>
            <person name="Pinder M.I.M."/>
            <person name="Johansson O.N."/>
            <person name="Kourtchenko O."/>
            <person name="Godhe A."/>
            <person name="Clarke A.K."/>
        </authorList>
    </citation>
    <scope>NUCLEOTIDE SEQUENCE [LARGE SCALE GENOMIC DNA]</scope>
    <source>
        <strain evidence="1 2">SMS3</strain>
        <plasmid evidence="2">Plasmid psms3-3</plasmid>
    </source>
</reference>
<dbReference type="AlphaFoldDB" id="A0A222EBZ2"/>
<proteinExistence type="predicted"/>
<name>A0A222EBZ2_9RHOB</name>
<geneLocation type="plasmid" evidence="2">
    <name>psms3-3</name>
</geneLocation>
<dbReference type="Proteomes" id="UP000203589">
    <property type="component" value="Plasmid pSMS3-3"/>
</dbReference>
<dbReference type="KEGG" id="aht:ANTHELSMS3_04615"/>
<dbReference type="RefSeq" id="WP_094037775.1">
    <property type="nucleotide sequence ID" value="NZ_CP022543.1"/>
</dbReference>
<organism evidence="1 2">
    <name type="scientific">Antarctobacter heliothermus</name>
    <dbReference type="NCBI Taxonomy" id="74033"/>
    <lineage>
        <taxon>Bacteria</taxon>
        <taxon>Pseudomonadati</taxon>
        <taxon>Pseudomonadota</taxon>
        <taxon>Alphaproteobacteria</taxon>
        <taxon>Rhodobacterales</taxon>
        <taxon>Roseobacteraceae</taxon>
        <taxon>Antarctobacter</taxon>
    </lineage>
</organism>
<sequence>MTDVSARSISDPITEKLLESLVALAAEVSVLRDRVAALEARAEGNSLPASAESAEHFVTAVFGGMASMAPRTGADT</sequence>
<accession>A0A222EBZ2</accession>
<keyword evidence="2" id="KW-1185">Reference proteome</keyword>
<protein>
    <submittedName>
        <fullName evidence="1">Uncharacterized protein</fullName>
    </submittedName>
</protein>
<evidence type="ECO:0000313" key="1">
    <source>
        <dbReference type="EMBL" id="ASP23716.1"/>
    </source>
</evidence>
<gene>
    <name evidence="1" type="ORF">ANTHELSMS3_04615</name>
</gene>
<evidence type="ECO:0000313" key="2">
    <source>
        <dbReference type="Proteomes" id="UP000203589"/>
    </source>
</evidence>